<evidence type="ECO:0000259" key="9">
    <source>
        <dbReference type="Pfam" id="PF23231"/>
    </source>
</evidence>
<sequence length="683" mass="81532">MEESSKSVITADGILADAFDQRKEVKPLGNLDVLDLEELKVWQRQKRTEYEDVLKRNRLDLRQWIRYAEFELQQHDIRRARSVFERALLVRSDYIPLWVRYIDSELKWKNVNHARNLLHRATNHLPKVDTLWYKYVFVEESLGHVDFVRGIYTKWCSLEPSPSVWDSFIDFEIRHSCYHHVRDIYSKYVMVHCVAEVWLKWVSFESRHGGISTVRKVYSLALDTLTAYSYVDIKEIEQMIISFANWEASQQEYERSRSIYSLSVNRWPESSVLKDAAYLFEKKFGNGYDITESIIVKRKRDYEAHLSTNPIDYDSWWLYLDLIEENFGTELESAFEKATIRNIPITAMKDIGWRRYIYIWIRYLAFLELHYSDIEHIRATYQRLIKEVIPHNKFTFAKIWIMNAKFEIRQGQVTKARKLLGMALGLCPKRKLFKYYIQLEIMLKEFDRVRKLYEKYLEFDYTNLGIWCEYAELESNLGDEDRARGIYELALKEEVGLSHSDRTTLFERYIQFETNIGEYSRARKLYDLYLIESDFASNVWVSKALYEISVPSESQLAAYEEKLNEADEVYNEEEFEITDENLNQARQCFESALKHYALAKDSDNRVLILEAYKDFEYVHGSKETQDKINKRLPKAVTKRLLEDGIEKEFIDYIFPDDLIENTNPNLSKFVALAHKWNKERKDR</sequence>
<dbReference type="AlphaFoldDB" id="A0A120K139"/>
<dbReference type="GO" id="GO:0071011">
    <property type="term" value="C:precatalytic spliceosome"/>
    <property type="evidence" value="ECO:0007669"/>
    <property type="project" value="TreeGrafter"/>
</dbReference>
<evidence type="ECO:0000313" key="10">
    <source>
        <dbReference type="EMBL" id="AMD18977.1"/>
    </source>
</evidence>
<dbReference type="GeneID" id="28722176"/>
<keyword evidence="5" id="KW-0677">Repeat</keyword>
<feature type="domain" description="Pre-mRNA-splicing factor Syf1/CRNKL1-like C-terminal HAT-repeats" evidence="9">
    <location>
        <begin position="357"/>
        <end position="490"/>
    </location>
</feature>
<keyword evidence="6" id="KW-0508">mRNA splicing</keyword>
<evidence type="ECO:0000256" key="1">
    <source>
        <dbReference type="ARBA" id="ARBA00004123"/>
    </source>
</evidence>
<dbReference type="Proteomes" id="UP000243052">
    <property type="component" value="Chromosome ii"/>
</dbReference>
<evidence type="ECO:0000256" key="6">
    <source>
        <dbReference type="ARBA" id="ARBA00023187"/>
    </source>
</evidence>
<dbReference type="Pfam" id="PF23231">
    <property type="entry name" value="HAT_Syf1_CNRKL1_C"/>
    <property type="match status" value="1"/>
</dbReference>
<dbReference type="STRING" id="45286.A0A120K139"/>
<dbReference type="OrthoDB" id="541719at2759"/>
<keyword evidence="7" id="KW-0539">Nucleus</keyword>
<dbReference type="InterPro" id="IPR055430">
    <property type="entry name" value="HAT_Syf1_CNRKL1_C"/>
</dbReference>
<dbReference type="SUPFAM" id="SSF48452">
    <property type="entry name" value="TPR-like"/>
    <property type="match status" value="2"/>
</dbReference>
<dbReference type="SMART" id="SM00386">
    <property type="entry name" value="HAT"/>
    <property type="match status" value="14"/>
</dbReference>
<evidence type="ECO:0000313" key="11">
    <source>
        <dbReference type="Proteomes" id="UP000243052"/>
    </source>
</evidence>
<dbReference type="Gene3D" id="1.25.40.10">
    <property type="entry name" value="Tetratricopeptide repeat domain"/>
    <property type="match status" value="2"/>
</dbReference>
<dbReference type="InterPro" id="IPR059164">
    <property type="entry name" value="HAT_PRP39_C"/>
</dbReference>
<dbReference type="PANTHER" id="PTHR11246:SF3">
    <property type="entry name" value="CROOKED NECK-LIKE PROTEIN 1"/>
    <property type="match status" value="1"/>
</dbReference>
<dbReference type="InterPro" id="IPR011990">
    <property type="entry name" value="TPR-like_helical_dom_sf"/>
</dbReference>
<accession>A0A120K139</accession>
<protein>
    <recommendedName>
        <fullName evidence="8">Pre-mRNA-splicing factor CLF1</fullName>
    </recommendedName>
</protein>
<evidence type="ECO:0000256" key="2">
    <source>
        <dbReference type="ARBA" id="ARBA00008644"/>
    </source>
</evidence>
<evidence type="ECO:0000256" key="5">
    <source>
        <dbReference type="ARBA" id="ARBA00022737"/>
    </source>
</evidence>
<keyword evidence="4" id="KW-0747">Spliceosome</keyword>
<organism evidence="10 11">
    <name type="scientific">Eremothecium sinecaudum</name>
    <dbReference type="NCBI Taxonomy" id="45286"/>
    <lineage>
        <taxon>Eukaryota</taxon>
        <taxon>Fungi</taxon>
        <taxon>Dikarya</taxon>
        <taxon>Ascomycota</taxon>
        <taxon>Saccharomycotina</taxon>
        <taxon>Saccharomycetes</taxon>
        <taxon>Saccharomycetales</taxon>
        <taxon>Saccharomycetaceae</taxon>
        <taxon>Eremothecium</taxon>
    </lineage>
</organism>
<reference evidence="10 11" key="1">
    <citation type="submission" date="2016-01" db="EMBL/GenBank/DDBJ databases">
        <title>Genome sequence of the yeast Holleya sinecauda.</title>
        <authorList>
            <person name="Dietrich F.S."/>
        </authorList>
    </citation>
    <scope>NUCLEOTIDE SEQUENCE [LARGE SCALE GENOMIC DNA]</scope>
    <source>
        <strain evidence="10 11">ATCC 58844</strain>
    </source>
</reference>
<dbReference type="GO" id="GO:0071007">
    <property type="term" value="C:U2-type catalytic step 2 spliceosome"/>
    <property type="evidence" value="ECO:0007669"/>
    <property type="project" value="TreeGrafter"/>
</dbReference>
<evidence type="ECO:0000256" key="8">
    <source>
        <dbReference type="ARBA" id="ARBA00039167"/>
    </source>
</evidence>
<keyword evidence="11" id="KW-1185">Reference proteome</keyword>
<dbReference type="InterPro" id="IPR045075">
    <property type="entry name" value="Syf1-like"/>
</dbReference>
<dbReference type="EMBL" id="CP014242">
    <property type="protein sequence ID" value="AMD18977.1"/>
    <property type="molecule type" value="Genomic_DNA"/>
</dbReference>
<proteinExistence type="inferred from homology"/>
<dbReference type="RefSeq" id="XP_017985973.1">
    <property type="nucleotide sequence ID" value="XM_018130484.1"/>
</dbReference>
<evidence type="ECO:0000256" key="7">
    <source>
        <dbReference type="ARBA" id="ARBA00023242"/>
    </source>
</evidence>
<gene>
    <name evidence="10" type="ORF">AW171_hschr2508</name>
</gene>
<dbReference type="GO" id="GO:0071014">
    <property type="term" value="C:post-mRNA release spliceosomal complex"/>
    <property type="evidence" value="ECO:0007669"/>
    <property type="project" value="TreeGrafter"/>
</dbReference>
<evidence type="ECO:0000256" key="4">
    <source>
        <dbReference type="ARBA" id="ARBA00022728"/>
    </source>
</evidence>
<dbReference type="GO" id="GO:0000245">
    <property type="term" value="P:spliceosomal complex assembly"/>
    <property type="evidence" value="ECO:0007669"/>
    <property type="project" value="TreeGrafter"/>
</dbReference>
<dbReference type="Pfam" id="PF23241">
    <property type="entry name" value="HAT_PRP39_C"/>
    <property type="match status" value="1"/>
</dbReference>
<comment type="subcellular location">
    <subcellularLocation>
        <location evidence="1">Nucleus</location>
    </subcellularLocation>
</comment>
<dbReference type="PANTHER" id="PTHR11246">
    <property type="entry name" value="PRE-MRNA SPLICING FACTOR"/>
    <property type="match status" value="1"/>
</dbReference>
<dbReference type="InterPro" id="IPR003107">
    <property type="entry name" value="HAT"/>
</dbReference>
<keyword evidence="3" id="KW-0507">mRNA processing</keyword>
<name>A0A120K139_9SACH</name>
<comment type="similarity">
    <text evidence="2">Belongs to the crooked-neck family.</text>
</comment>
<dbReference type="GO" id="GO:0000974">
    <property type="term" value="C:Prp19 complex"/>
    <property type="evidence" value="ECO:0007669"/>
    <property type="project" value="TreeGrafter"/>
</dbReference>
<evidence type="ECO:0000256" key="3">
    <source>
        <dbReference type="ARBA" id="ARBA00022664"/>
    </source>
</evidence>